<dbReference type="Proteomes" id="UP001216150">
    <property type="component" value="Unassembled WGS sequence"/>
</dbReference>
<evidence type="ECO:0000256" key="1">
    <source>
        <dbReference type="SAM" id="MobiDB-lite"/>
    </source>
</evidence>
<feature type="region of interest" description="Disordered" evidence="1">
    <location>
        <begin position="79"/>
        <end position="104"/>
    </location>
</feature>
<dbReference type="EMBL" id="JAQJAC010000010">
    <property type="protein sequence ID" value="KAJ5568394.1"/>
    <property type="molecule type" value="Genomic_DNA"/>
</dbReference>
<proteinExistence type="predicted"/>
<reference evidence="2 3" key="1">
    <citation type="journal article" date="2023" name="IMA Fungus">
        <title>Comparative genomic study of the Penicillium genus elucidates a diverse pangenome and 15 lateral gene transfer events.</title>
        <authorList>
            <person name="Petersen C."/>
            <person name="Sorensen T."/>
            <person name="Nielsen M.R."/>
            <person name="Sondergaard T.E."/>
            <person name="Sorensen J.L."/>
            <person name="Fitzpatrick D.A."/>
            <person name="Frisvad J.C."/>
            <person name="Nielsen K.L."/>
        </authorList>
    </citation>
    <scope>NUCLEOTIDE SEQUENCE [LARGE SCALE GENOMIC DNA]</scope>
    <source>
        <strain evidence="2 3">IBT 29057</strain>
    </source>
</reference>
<name>A0AAD6DB18_9EURO</name>
<accession>A0AAD6DB18</accession>
<organism evidence="2 3">
    <name type="scientific">Penicillium hetheringtonii</name>
    <dbReference type="NCBI Taxonomy" id="911720"/>
    <lineage>
        <taxon>Eukaryota</taxon>
        <taxon>Fungi</taxon>
        <taxon>Dikarya</taxon>
        <taxon>Ascomycota</taxon>
        <taxon>Pezizomycotina</taxon>
        <taxon>Eurotiomycetes</taxon>
        <taxon>Eurotiomycetidae</taxon>
        <taxon>Eurotiales</taxon>
        <taxon>Aspergillaceae</taxon>
        <taxon>Penicillium</taxon>
    </lineage>
</organism>
<protein>
    <submittedName>
        <fullName evidence="2">Uncharacterized protein</fullName>
    </submittedName>
</protein>
<keyword evidence="3" id="KW-1185">Reference proteome</keyword>
<dbReference type="AlphaFoldDB" id="A0AAD6DB18"/>
<gene>
    <name evidence="2" type="ORF">N7450_010880</name>
</gene>
<evidence type="ECO:0000313" key="2">
    <source>
        <dbReference type="EMBL" id="KAJ5568394.1"/>
    </source>
</evidence>
<feature type="region of interest" description="Disordered" evidence="1">
    <location>
        <begin position="30"/>
        <end position="51"/>
    </location>
</feature>
<sequence>MHTESKEPPPTVTTNRNVCAPASVPTELHCIPDTNVGPTTPVPGRSAGSHWLPFDPKWMGTGEKWIGFEWVGWVLGFGPNDGSRSEGELRRQFRPSPMYPAGTS</sequence>
<evidence type="ECO:0000313" key="3">
    <source>
        <dbReference type="Proteomes" id="UP001216150"/>
    </source>
</evidence>
<comment type="caution">
    <text evidence="2">The sequence shown here is derived from an EMBL/GenBank/DDBJ whole genome shotgun (WGS) entry which is preliminary data.</text>
</comment>